<gene>
    <name evidence="5" type="ORF">BRADI_2g50515v3</name>
</gene>
<dbReference type="AlphaFoldDB" id="A0A0Q3R9V3"/>
<dbReference type="GO" id="GO:0000145">
    <property type="term" value="C:exocyst"/>
    <property type="evidence" value="ECO:0000318"/>
    <property type="project" value="GO_Central"/>
</dbReference>
<dbReference type="PANTHER" id="PTHR12542">
    <property type="entry name" value="EXOCYST COMPLEX PROTEIN EXO70"/>
    <property type="match status" value="1"/>
</dbReference>
<evidence type="ECO:0000313" key="5">
    <source>
        <dbReference type="EMBL" id="KQK09842.1"/>
    </source>
</evidence>
<feature type="domain" description="Exocyst complex subunit Exo70 C-terminal" evidence="4">
    <location>
        <begin position="263"/>
        <end position="405"/>
    </location>
</feature>
<dbReference type="Proteomes" id="UP000008810">
    <property type="component" value="Chromosome 2"/>
</dbReference>
<dbReference type="GO" id="GO:0005546">
    <property type="term" value="F:phosphatidylinositol-4,5-bisphosphate binding"/>
    <property type="evidence" value="ECO:0007669"/>
    <property type="project" value="InterPro"/>
</dbReference>
<evidence type="ECO:0000256" key="3">
    <source>
        <dbReference type="RuleBase" id="RU365026"/>
    </source>
</evidence>
<accession>A0A0Q3R9V3</accession>
<dbReference type="GO" id="GO:0015031">
    <property type="term" value="P:protein transport"/>
    <property type="evidence" value="ECO:0007669"/>
    <property type="project" value="UniProtKB-KW"/>
</dbReference>
<keyword evidence="7" id="KW-1185">Reference proteome</keyword>
<evidence type="ECO:0000256" key="2">
    <source>
        <dbReference type="ARBA" id="ARBA00022448"/>
    </source>
</evidence>
<dbReference type="Gene3D" id="1.20.1280.170">
    <property type="entry name" value="Exocyst complex component Exo70"/>
    <property type="match status" value="2"/>
</dbReference>
<keyword evidence="3" id="KW-0653">Protein transport</keyword>
<keyword evidence="3" id="KW-0268">Exocytosis</keyword>
<dbReference type="GO" id="GO:0006887">
    <property type="term" value="P:exocytosis"/>
    <property type="evidence" value="ECO:0000318"/>
    <property type="project" value="GO_Central"/>
</dbReference>
<comment type="function">
    <text evidence="3">Component of the exocyst complex.</text>
</comment>
<dbReference type="Pfam" id="PF03081">
    <property type="entry name" value="Exo70_C"/>
    <property type="match status" value="1"/>
</dbReference>
<dbReference type="FunCoup" id="A0A0Q3R9V3">
    <property type="interactions" value="324"/>
</dbReference>
<dbReference type="EnsemblPlants" id="KQK09842">
    <property type="protein sequence ID" value="KQK09842"/>
    <property type="gene ID" value="BRADI_2g50515v3"/>
</dbReference>
<dbReference type="InterPro" id="IPR016159">
    <property type="entry name" value="Cullin_repeat-like_dom_sf"/>
</dbReference>
<keyword evidence="2 3" id="KW-0813">Transport</keyword>
<name>A0A0Q3R9V3_BRADI</name>
<proteinExistence type="inferred from homology"/>
<organism evidence="5">
    <name type="scientific">Brachypodium distachyon</name>
    <name type="common">Purple false brome</name>
    <name type="synonym">Trachynia distachya</name>
    <dbReference type="NCBI Taxonomy" id="15368"/>
    <lineage>
        <taxon>Eukaryota</taxon>
        <taxon>Viridiplantae</taxon>
        <taxon>Streptophyta</taxon>
        <taxon>Embryophyta</taxon>
        <taxon>Tracheophyta</taxon>
        <taxon>Spermatophyta</taxon>
        <taxon>Magnoliopsida</taxon>
        <taxon>Liliopsida</taxon>
        <taxon>Poales</taxon>
        <taxon>Poaceae</taxon>
        <taxon>BOP clade</taxon>
        <taxon>Pooideae</taxon>
        <taxon>Stipodae</taxon>
        <taxon>Brachypodieae</taxon>
        <taxon>Brachypodium</taxon>
    </lineage>
</organism>
<reference evidence="5 6" key="1">
    <citation type="journal article" date="2010" name="Nature">
        <title>Genome sequencing and analysis of the model grass Brachypodium distachyon.</title>
        <authorList>
            <consortium name="International Brachypodium Initiative"/>
        </authorList>
    </citation>
    <scope>NUCLEOTIDE SEQUENCE [LARGE SCALE GENOMIC DNA]</scope>
    <source>
        <strain evidence="5 6">Bd21</strain>
    </source>
</reference>
<evidence type="ECO:0000313" key="6">
    <source>
        <dbReference type="EnsemblPlants" id="KQK09842"/>
    </source>
</evidence>
<evidence type="ECO:0000256" key="1">
    <source>
        <dbReference type="ARBA" id="ARBA00006756"/>
    </source>
</evidence>
<dbReference type="ExpressionAtlas" id="A0A0Q3R9V3">
    <property type="expression patterns" value="baseline"/>
</dbReference>
<reference evidence="6" key="3">
    <citation type="submission" date="2018-08" db="UniProtKB">
        <authorList>
            <consortium name="EnsemblPlants"/>
        </authorList>
    </citation>
    <scope>IDENTIFICATION</scope>
    <source>
        <strain evidence="6">cv. Bd21</strain>
    </source>
</reference>
<dbReference type="InterPro" id="IPR046364">
    <property type="entry name" value="Exo70_C"/>
</dbReference>
<dbReference type="InterPro" id="IPR004140">
    <property type="entry name" value="Exo70"/>
</dbReference>
<reference evidence="5" key="2">
    <citation type="submission" date="2017-06" db="EMBL/GenBank/DDBJ databases">
        <title>WGS assembly of Brachypodium distachyon.</title>
        <authorList>
            <consortium name="The International Brachypodium Initiative"/>
            <person name="Lucas S."/>
            <person name="Harmon-Smith M."/>
            <person name="Lail K."/>
            <person name="Tice H."/>
            <person name="Grimwood J."/>
            <person name="Bruce D."/>
            <person name="Barry K."/>
            <person name="Shu S."/>
            <person name="Lindquist E."/>
            <person name="Wang M."/>
            <person name="Pitluck S."/>
            <person name="Vogel J.P."/>
            <person name="Garvin D.F."/>
            <person name="Mockler T.C."/>
            <person name="Schmutz J."/>
            <person name="Rokhsar D."/>
            <person name="Bevan M.W."/>
        </authorList>
    </citation>
    <scope>NUCLEOTIDE SEQUENCE</scope>
    <source>
        <strain evidence="5">Bd21</strain>
    </source>
</reference>
<dbReference type="EMBL" id="CM000881">
    <property type="protein sequence ID" value="KQK09842.1"/>
    <property type="molecule type" value="Genomic_DNA"/>
</dbReference>
<dbReference type="STRING" id="15368.A0A0Q3R9V3"/>
<dbReference type="Gramene" id="KQK09842">
    <property type="protein sequence ID" value="KQK09842"/>
    <property type="gene ID" value="BRADI_2g50515v3"/>
</dbReference>
<comment type="similarity">
    <text evidence="1 3">Belongs to the EXO70 family.</text>
</comment>
<dbReference type="PANTHER" id="PTHR12542:SF175">
    <property type="entry name" value="EXOCYST SUBUNIT EXO70 FAMILY PROTEIN"/>
    <property type="match status" value="1"/>
</dbReference>
<evidence type="ECO:0000259" key="4">
    <source>
        <dbReference type="Pfam" id="PF03081"/>
    </source>
</evidence>
<sequence length="411" mass="46137">MAGRLAAVLEESTDDLDHSTRAAYSPPCNFYRDLIRGVAVTGGLISNSGFSSGSAHAGAAGARALCDLELRAIARRMVVDGYTQCMVQAFHDAPDDALERWFLELDVDWVLRIHEEQLQGLPLQGLVESWIRAFAVILLSMRELHLANVDEPTPASARFAKASIAKMLGFVDAIVPAAPSPSPGPGEKLWAVLNMYVCVSDAPSFKWSRRPIPQETQSIIDDINGSLSTEENRLNAAIFSTTEEVRALMEEDSWAIEIPRGGGLRYLFLLNNSCFVTQQLEPSELLAWVRINHWELPSASKRYIDCYFEVSWAHVLSCISEPNPGPLLRRWNNGSSLAKFESAFHQTYRLQRFWKVPSPELRRMLRRTITDRVISGYREYLEEHPELEKRIIFGKSTPDDLEELLGGLFEG</sequence>
<dbReference type="InParanoid" id="A0A0Q3R9V3"/>
<evidence type="ECO:0000313" key="7">
    <source>
        <dbReference type="Proteomes" id="UP000008810"/>
    </source>
</evidence>
<protein>
    <recommendedName>
        <fullName evidence="3">Exocyst subunit Exo70 family protein</fullName>
    </recommendedName>
</protein>
<dbReference type="SUPFAM" id="SSF74788">
    <property type="entry name" value="Cullin repeat-like"/>
    <property type="match status" value="1"/>
</dbReference>
<dbReference type="OrthoDB" id="696543at2759"/>